<feature type="compositionally biased region" description="Low complexity" evidence="11">
    <location>
        <begin position="304"/>
        <end position="323"/>
    </location>
</feature>
<dbReference type="Pfam" id="PF04695">
    <property type="entry name" value="Pex14_N"/>
    <property type="match status" value="1"/>
</dbReference>
<comment type="function">
    <text evidence="10">Component of the PEX13-PEX14 docking complex, a translocon channel that specifically mediates the import of peroxisomal cargo proteins bound to PEX5 receptor. The PEX13-PEX14 docking complex forms a large import pore which can be opened to a diameter of about 9 nm. Mechanistically, PEX5 receptor along with cargo proteins associates with the PEX14 subunit of the PEX13-PEX14 docking complex in the cytosol, leading to the insertion of the receptor into the organelle membrane with the concomitant translocation of the cargo into the peroxisome matrix.</text>
</comment>
<feature type="region of interest" description="Disordered" evidence="11">
    <location>
        <begin position="253"/>
        <end position="558"/>
    </location>
</feature>
<evidence type="ECO:0000256" key="3">
    <source>
        <dbReference type="ARBA" id="ARBA00022927"/>
    </source>
</evidence>
<protein>
    <recommendedName>
        <fullName evidence="7 10">Peroxisomal membrane protein PEX14</fullName>
    </recommendedName>
    <alternativeName>
        <fullName evidence="8 10">Peroxin-14</fullName>
    </alternativeName>
</protein>
<evidence type="ECO:0000256" key="10">
    <source>
        <dbReference type="RuleBase" id="RU367032"/>
    </source>
</evidence>
<dbReference type="FunFam" id="1.10.10.10:FF:000489">
    <property type="entry name" value="Putative peroxisomal membrane anchor protein"/>
    <property type="match status" value="1"/>
</dbReference>
<dbReference type="GO" id="GO:0016560">
    <property type="term" value="P:protein import into peroxisome matrix, docking"/>
    <property type="evidence" value="ECO:0007669"/>
    <property type="project" value="UniProtKB-UniRule"/>
</dbReference>
<proteinExistence type="inferred from homology"/>
<dbReference type="PANTHER" id="PTHR23058">
    <property type="entry name" value="PEROXISOMAL MEMBRANE PROTEIN PEX14"/>
    <property type="match status" value="1"/>
</dbReference>
<evidence type="ECO:0000256" key="1">
    <source>
        <dbReference type="ARBA" id="ARBA00005443"/>
    </source>
</evidence>
<evidence type="ECO:0000256" key="6">
    <source>
        <dbReference type="ARBA" id="ARBA00023140"/>
    </source>
</evidence>
<feature type="compositionally biased region" description="Polar residues" evidence="11">
    <location>
        <begin position="432"/>
        <end position="442"/>
    </location>
</feature>
<name>A0A9W9VNH8_9EURO</name>
<feature type="compositionally biased region" description="Low complexity" evidence="11">
    <location>
        <begin position="65"/>
        <end position="80"/>
    </location>
</feature>
<dbReference type="GeneID" id="81372571"/>
<dbReference type="EMBL" id="JAPZBU010000009">
    <property type="protein sequence ID" value="KAJ5386413.1"/>
    <property type="molecule type" value="Genomic_DNA"/>
</dbReference>
<keyword evidence="5 10" id="KW-0472">Membrane</keyword>
<evidence type="ECO:0000256" key="7">
    <source>
        <dbReference type="ARBA" id="ARBA00029502"/>
    </source>
</evidence>
<feature type="compositionally biased region" description="Pro residues" evidence="11">
    <location>
        <begin position="270"/>
        <end position="282"/>
    </location>
</feature>
<feature type="compositionally biased region" description="Acidic residues" evidence="11">
    <location>
        <begin position="400"/>
        <end position="420"/>
    </location>
</feature>
<feature type="compositionally biased region" description="Polar residues" evidence="11">
    <location>
        <begin position="344"/>
        <end position="356"/>
    </location>
</feature>
<keyword evidence="14" id="KW-1185">Reference proteome</keyword>
<dbReference type="InterPro" id="IPR025655">
    <property type="entry name" value="PEX14"/>
</dbReference>
<keyword evidence="2 10" id="KW-0813">Transport</keyword>
<feature type="compositionally biased region" description="Low complexity" evidence="11">
    <location>
        <begin position="257"/>
        <end position="269"/>
    </location>
</feature>
<dbReference type="Gene3D" id="1.10.10.10">
    <property type="entry name" value="Winged helix-like DNA-binding domain superfamily/Winged helix DNA-binding domain"/>
    <property type="match status" value="1"/>
</dbReference>
<accession>A0A9W9VNH8</accession>
<evidence type="ECO:0000313" key="13">
    <source>
        <dbReference type="EMBL" id="KAJ5386413.1"/>
    </source>
</evidence>
<reference evidence="13" key="1">
    <citation type="submission" date="2022-12" db="EMBL/GenBank/DDBJ databases">
        <authorList>
            <person name="Petersen C."/>
        </authorList>
    </citation>
    <scope>NUCLEOTIDE SEQUENCE</scope>
    <source>
        <strain evidence="13">IBT 29677</strain>
    </source>
</reference>
<feature type="compositionally biased region" description="Low complexity" evidence="11">
    <location>
        <begin position="506"/>
        <end position="518"/>
    </location>
</feature>
<sequence>MAPREELITSAVTFLQDPSVASSPIEKRVAFLQSKNLTQEEVDLALSRVGEDPAAAAAAAAAATGAAPSSQSYPSQQVAYRPPPQSPQGYGYPPYGPPKRDWRDLFIMATVMGGVGYGLYFVGKRYIAPLIAPPTPPQLEQDKENIDEQFSRAFGLIDQLSTDTAALKAAEDARTERLDAALKDVENLVSDLKTSSRRRDDETRRISDEVKSLKDAIPKALEGAREGNENRLKELGTELKSLKVLLGNRLGGGGGAAPAAGRTVGSSTPIPSPTSTPAPAPRPATEDAPASTPALNALQPTVTPAEQEPSPAPAAPAAAPAPQNSDSPLSKLGRSASIPAWQMAASNRSKSSSQNRGELAEGWYDPATLKRARENADEVQPYSGGGRASPEYNRGRPADNEGEQELPTAEDDDEDDDDEYGPTLPHPGSMGGNSRSGPTIPNMQDLDLKRESAIEDAIAAREESRDQYRSEIRSHKAEMRHLQDEVAPRAEPGTRERQLEKRREAAAANRSFADARGASPEAAPDEDLMGAGDGEWANLKKEKERDQRKKNERELRREEIMRARAAEREERIQKYREKEDETIGWLQALAKQRFG</sequence>
<evidence type="ECO:0000256" key="9">
    <source>
        <dbReference type="ARBA" id="ARBA00046271"/>
    </source>
</evidence>
<dbReference type="GO" id="GO:1990429">
    <property type="term" value="C:peroxisomal importomer complex"/>
    <property type="evidence" value="ECO:0007669"/>
    <property type="project" value="TreeGrafter"/>
</dbReference>
<dbReference type="InterPro" id="IPR036388">
    <property type="entry name" value="WH-like_DNA-bd_sf"/>
</dbReference>
<feature type="region of interest" description="Disordered" evidence="11">
    <location>
        <begin position="65"/>
        <end position="95"/>
    </location>
</feature>
<comment type="caution">
    <text evidence="13">The sequence shown here is derived from an EMBL/GenBank/DDBJ whole genome shotgun (WGS) entry which is preliminary data.</text>
</comment>
<feature type="compositionally biased region" description="Basic and acidic residues" evidence="11">
    <location>
        <begin position="538"/>
        <end position="558"/>
    </location>
</feature>
<keyword evidence="4" id="KW-0811">Translocation</keyword>
<dbReference type="GO" id="GO:0005778">
    <property type="term" value="C:peroxisomal membrane"/>
    <property type="evidence" value="ECO:0007669"/>
    <property type="project" value="UniProtKB-SubCell"/>
</dbReference>
<comment type="similarity">
    <text evidence="1 10">Belongs to the peroxin-14 family.</text>
</comment>
<feature type="compositionally biased region" description="Basic and acidic residues" evidence="11">
    <location>
        <begin position="446"/>
        <end position="505"/>
    </location>
</feature>
<dbReference type="InterPro" id="IPR006785">
    <property type="entry name" value="Pex14_N"/>
</dbReference>
<evidence type="ECO:0000256" key="5">
    <source>
        <dbReference type="ARBA" id="ARBA00023136"/>
    </source>
</evidence>
<dbReference type="OrthoDB" id="5549158at2759"/>
<dbReference type="GO" id="GO:0005102">
    <property type="term" value="F:signaling receptor binding"/>
    <property type="evidence" value="ECO:0007669"/>
    <property type="project" value="TreeGrafter"/>
</dbReference>
<dbReference type="RefSeq" id="XP_056484211.1">
    <property type="nucleotide sequence ID" value="XM_056633591.1"/>
</dbReference>
<feature type="domain" description="Peroxisome membrane anchor protein Pex14p N-terminal" evidence="12">
    <location>
        <begin position="4"/>
        <end position="48"/>
    </location>
</feature>
<evidence type="ECO:0000256" key="11">
    <source>
        <dbReference type="SAM" id="MobiDB-lite"/>
    </source>
</evidence>
<keyword evidence="6 10" id="KW-0576">Peroxisome</keyword>
<dbReference type="PANTHER" id="PTHR23058:SF0">
    <property type="entry name" value="PEROXISOMAL MEMBRANE PROTEIN PEX14"/>
    <property type="match status" value="1"/>
</dbReference>
<dbReference type="Proteomes" id="UP001147747">
    <property type="component" value="Unassembled WGS sequence"/>
</dbReference>
<keyword evidence="3 10" id="KW-0653">Protein transport</keyword>
<evidence type="ECO:0000259" key="12">
    <source>
        <dbReference type="Pfam" id="PF04695"/>
    </source>
</evidence>
<evidence type="ECO:0000256" key="4">
    <source>
        <dbReference type="ARBA" id="ARBA00023010"/>
    </source>
</evidence>
<gene>
    <name evidence="13" type="ORF">N7509_008954</name>
</gene>
<evidence type="ECO:0000313" key="14">
    <source>
        <dbReference type="Proteomes" id="UP001147747"/>
    </source>
</evidence>
<evidence type="ECO:0000256" key="2">
    <source>
        <dbReference type="ARBA" id="ARBA00022448"/>
    </source>
</evidence>
<comment type="subcellular location">
    <subcellularLocation>
        <location evidence="9 10">Peroxisome membrane</location>
    </subcellularLocation>
</comment>
<evidence type="ECO:0000256" key="8">
    <source>
        <dbReference type="ARBA" id="ARBA00029691"/>
    </source>
</evidence>
<dbReference type="AlphaFoldDB" id="A0A9W9VNH8"/>
<reference evidence="13" key="2">
    <citation type="journal article" date="2023" name="IMA Fungus">
        <title>Comparative genomic study of the Penicillium genus elucidates a diverse pangenome and 15 lateral gene transfer events.</title>
        <authorList>
            <person name="Petersen C."/>
            <person name="Sorensen T."/>
            <person name="Nielsen M.R."/>
            <person name="Sondergaard T.E."/>
            <person name="Sorensen J.L."/>
            <person name="Fitzpatrick D.A."/>
            <person name="Frisvad J.C."/>
            <person name="Nielsen K.L."/>
        </authorList>
    </citation>
    <scope>NUCLEOTIDE SEQUENCE</scope>
    <source>
        <strain evidence="13">IBT 29677</strain>
    </source>
</reference>
<organism evidence="13 14">
    <name type="scientific">Penicillium cosmopolitanum</name>
    <dbReference type="NCBI Taxonomy" id="1131564"/>
    <lineage>
        <taxon>Eukaryota</taxon>
        <taxon>Fungi</taxon>
        <taxon>Dikarya</taxon>
        <taxon>Ascomycota</taxon>
        <taxon>Pezizomycotina</taxon>
        <taxon>Eurotiomycetes</taxon>
        <taxon>Eurotiomycetidae</taxon>
        <taxon>Eurotiales</taxon>
        <taxon>Aspergillaceae</taxon>
        <taxon>Penicillium</taxon>
    </lineage>
</organism>